<keyword evidence="1" id="KW-0378">Hydrolase</keyword>
<reference evidence="5 6" key="2">
    <citation type="submission" date="2016-05" db="EMBL/GenBank/DDBJ databases">
        <title>Lineage-specific infection strategies underlie the spectrum of fungal disease in amphibians.</title>
        <authorList>
            <person name="Cuomo C.A."/>
            <person name="Farrer R.A."/>
            <person name="James T."/>
            <person name="Longcore J."/>
            <person name="Birren B."/>
        </authorList>
    </citation>
    <scope>NUCLEOTIDE SEQUENCE [LARGE SCALE GENOMIC DNA]</scope>
    <source>
        <strain evidence="5 6">JEL423</strain>
    </source>
</reference>
<dbReference type="InterPro" id="IPR011320">
    <property type="entry name" value="RNase_H1_N"/>
</dbReference>
<dbReference type="STRING" id="403673.A0A177WLF4"/>
<dbReference type="VEuPathDB" id="FungiDB:BDEG_24229"/>
<dbReference type="Proteomes" id="UP000077115">
    <property type="component" value="Unassembled WGS sequence"/>
</dbReference>
<dbReference type="Pfam" id="PF05970">
    <property type="entry name" value="PIF1"/>
    <property type="match status" value="1"/>
</dbReference>
<dbReference type="EMBL" id="DS022304">
    <property type="protein sequence ID" value="OAJ40504.1"/>
    <property type="molecule type" value="Genomic_DNA"/>
</dbReference>
<feature type="compositionally biased region" description="Polar residues" evidence="2">
    <location>
        <begin position="1"/>
        <end position="14"/>
    </location>
</feature>
<dbReference type="InterPro" id="IPR051055">
    <property type="entry name" value="PIF1_helicase"/>
</dbReference>
<accession>A0A177WLF4</accession>
<evidence type="ECO:0000313" key="5">
    <source>
        <dbReference type="EMBL" id="OAJ40504.1"/>
    </source>
</evidence>
<protein>
    <recommendedName>
        <fullName evidence="1">ATP-dependent DNA helicase</fullName>
        <ecNumber evidence="1">5.6.2.3</ecNumber>
    </recommendedName>
</protein>
<dbReference type="PANTHER" id="PTHR47642">
    <property type="entry name" value="ATP-DEPENDENT DNA HELICASE"/>
    <property type="match status" value="1"/>
</dbReference>
<name>A0A177WLF4_BATDL</name>
<reference evidence="5 6" key="1">
    <citation type="submission" date="2006-10" db="EMBL/GenBank/DDBJ databases">
        <title>The Genome Sequence of Batrachochytrium dendrobatidis JEL423.</title>
        <authorList>
            <consortium name="The Broad Institute Genome Sequencing Platform"/>
            <person name="Birren B."/>
            <person name="Lander E."/>
            <person name="Galagan J."/>
            <person name="Cuomo C."/>
            <person name="Devon K."/>
            <person name="Jaffe D."/>
            <person name="Butler J."/>
            <person name="Alvarez P."/>
            <person name="Gnerre S."/>
            <person name="Grabherr M."/>
            <person name="Kleber M."/>
            <person name="Mauceli E."/>
            <person name="Brockman W."/>
            <person name="Young S."/>
            <person name="LaButti K."/>
            <person name="Sykes S."/>
            <person name="DeCaprio D."/>
            <person name="Crawford M."/>
            <person name="Koehrsen M."/>
            <person name="Engels R."/>
            <person name="Montgomery P."/>
            <person name="Pearson M."/>
            <person name="Howarth C."/>
            <person name="Larson L."/>
            <person name="White J."/>
            <person name="O'Leary S."/>
            <person name="Kodira C."/>
            <person name="Zeng Q."/>
            <person name="Yandava C."/>
            <person name="Alvarado L."/>
            <person name="Longcore J."/>
            <person name="James T."/>
        </authorList>
    </citation>
    <scope>NUCLEOTIDE SEQUENCE [LARGE SCALE GENOMIC DNA]</scope>
    <source>
        <strain evidence="5 6">JEL423</strain>
    </source>
</reference>
<sequence>MSQLSQRSHPTSGGSWVRHQNHEQHPPLKQLEHPQLIWQTTSTPEMAFASETLTAGASAMMSTGGIHTPIVNQVPSLYSASSDSPPITTASLSTLPICMSSSQSLYTKTAGSALPSQGMYPNGFITTTAAAAAAAEGGEHDSASAAMHDRLGHSRNMGQTNSLPPLMSYGQHLTTQLLDVGSTPNLGWITDPSSQVSDKDSTWASPMVDIFHSQSGSVEQRIDATLRSAGFSNGVQVPQLTIPLALPLSITSGTSIESNPISADLVSPYDSSLGSAGIYEPCTFPKQDGGSAQMLMYLHPPTKAASTAQPSSRASSKFYALRISRCPGIYRTWAKAKSLIDGCAGARYKSFPTISEAVDFIREQFPDCTFTQNENGEYIMDDSSVVDRIVEEARAKKDKLGGIVLDTQSADIKAMPADISTTVQAWESDLCFQHTLNADQQSILTHITNGSNVYISGKRGVGKRTLMLHIKSFLARSNKAFAVTSACSIRSLQQDVQSTQTWMGIGKAVGTRKQILAKVRKNPITRKNWIDSDALIVLDSSSFSAHLFDVADFLGRQLRKQFDRPFGGMQIILCGDLFDLPPSLSGTISCVECGQGHKIFPDPENPIGDTAAPGAILECVNQSCRAVFQNMWTMFAFEAHSWATANMIHFELKQTYNSDEQLDNLMNDLLDVTISADSRKLLQSLHNDGSLNELDAIEIVPTDQDAATINDAYLAGVANDVVTFDAQDTLLKTFDFTSRGQLRDGPTDDRLDLKIGAPVFLFPKTNSSTPILGQVYGFVAVDNAMREHLIAKLSCKHEAVTQSTLEWIKKHKFLPQILLHQSGNGSVQNTHQQIITVEPHIWCVKAHGKVVSWRIHLPMRLAYAVSVQKSRGLAFPNVKISSIRHWATGSAYIALSRAGSFKGIHCSDMHPNAFLPNEIVLAFKTCSPSGSLSATVTSRLQPSCTPRITNLASARPVAKLRSGGTKRPRLIGIPMSNSGIFPSLSNDDINFGVLTNTSMDDLRLVNQQNHQLPSPMLSQQNMNGSTPLQMHATLISDDSQISSPNMYCTETFTPLRSGQSMTSRQQQMGAYQTPRHHQLRQLPQSLTYLPYPSQLQPQSELDHRRNSFHGISGMANTSLAQSSPLSIGLQTPYQQNYSPALQTYQNPTKRRQVYQQVPIALNTGVSATTSADISYFGLSPQLSAPTSQLPVDKQSLPTLTTSPNFNTFISPDTLTKKFRPSTLSFSANTLTSSLPHHFTGVESFGLNTGDWSSSTINSSNTDSQSSLGPISSATSLSEPFGSIFFDQPVTRANSIQ</sequence>
<dbReference type="GO" id="GO:0006310">
    <property type="term" value="P:DNA recombination"/>
    <property type="evidence" value="ECO:0007669"/>
    <property type="project" value="UniProtKB-KW"/>
</dbReference>
<keyword evidence="1" id="KW-0227">DNA damage</keyword>
<dbReference type="Pfam" id="PF01693">
    <property type="entry name" value="Cauli_VI"/>
    <property type="match status" value="1"/>
</dbReference>
<dbReference type="GO" id="GO:0006281">
    <property type="term" value="P:DNA repair"/>
    <property type="evidence" value="ECO:0007669"/>
    <property type="project" value="UniProtKB-KW"/>
</dbReference>
<dbReference type="PANTHER" id="PTHR47642:SF5">
    <property type="entry name" value="ATP-DEPENDENT DNA HELICASE"/>
    <property type="match status" value="1"/>
</dbReference>
<evidence type="ECO:0000313" key="6">
    <source>
        <dbReference type="Proteomes" id="UP000077115"/>
    </source>
</evidence>
<dbReference type="GO" id="GO:0016887">
    <property type="term" value="F:ATP hydrolysis activity"/>
    <property type="evidence" value="ECO:0007669"/>
    <property type="project" value="RHEA"/>
</dbReference>
<dbReference type="InterPro" id="IPR010285">
    <property type="entry name" value="DNA_helicase_pif1-like_DEAD"/>
</dbReference>
<feature type="region of interest" description="Disordered" evidence="2">
    <location>
        <begin position="1"/>
        <end position="20"/>
    </location>
</feature>
<dbReference type="GO" id="GO:0005524">
    <property type="term" value="F:ATP binding"/>
    <property type="evidence" value="ECO:0007669"/>
    <property type="project" value="UniProtKB-KW"/>
</dbReference>
<evidence type="ECO:0000259" key="4">
    <source>
        <dbReference type="Pfam" id="PF05970"/>
    </source>
</evidence>
<dbReference type="OrthoDB" id="2126220at2759"/>
<feature type="domain" description="Ribonuclease H1 N-terminal" evidence="3">
    <location>
        <begin position="317"/>
        <end position="360"/>
    </location>
</feature>
<dbReference type="GO" id="GO:0000723">
    <property type="term" value="P:telomere maintenance"/>
    <property type="evidence" value="ECO:0007669"/>
    <property type="project" value="InterPro"/>
</dbReference>
<dbReference type="Gene3D" id="3.40.50.300">
    <property type="entry name" value="P-loop containing nucleotide triphosphate hydrolases"/>
    <property type="match status" value="1"/>
</dbReference>
<gene>
    <name evidence="5" type="ORF">BDEG_24229</name>
</gene>
<keyword evidence="1" id="KW-0067">ATP-binding</keyword>
<comment type="catalytic activity">
    <reaction evidence="1">
        <text>ATP + H2O = ADP + phosphate + H(+)</text>
        <dbReference type="Rhea" id="RHEA:13065"/>
        <dbReference type="ChEBI" id="CHEBI:15377"/>
        <dbReference type="ChEBI" id="CHEBI:15378"/>
        <dbReference type="ChEBI" id="CHEBI:30616"/>
        <dbReference type="ChEBI" id="CHEBI:43474"/>
        <dbReference type="ChEBI" id="CHEBI:456216"/>
        <dbReference type="EC" id="5.6.2.3"/>
    </reaction>
</comment>
<dbReference type="InterPro" id="IPR037056">
    <property type="entry name" value="RNase_H1_N_sf"/>
</dbReference>
<evidence type="ECO:0000256" key="2">
    <source>
        <dbReference type="SAM" id="MobiDB-lite"/>
    </source>
</evidence>
<proteinExistence type="inferred from homology"/>
<dbReference type="EC" id="5.6.2.3" evidence="1"/>
<dbReference type="InterPro" id="IPR009027">
    <property type="entry name" value="Ribosomal_bL9/RNase_H1_N"/>
</dbReference>
<comment type="similarity">
    <text evidence="1">Belongs to the helicase family.</text>
</comment>
<evidence type="ECO:0000256" key="1">
    <source>
        <dbReference type="RuleBase" id="RU363044"/>
    </source>
</evidence>
<dbReference type="GO" id="GO:0043139">
    <property type="term" value="F:5'-3' DNA helicase activity"/>
    <property type="evidence" value="ECO:0007669"/>
    <property type="project" value="UniProtKB-EC"/>
</dbReference>
<dbReference type="Gene3D" id="3.40.970.10">
    <property type="entry name" value="Ribonuclease H1, N-terminal domain"/>
    <property type="match status" value="1"/>
</dbReference>
<organism evidence="5 6">
    <name type="scientific">Batrachochytrium dendrobatidis (strain JEL423)</name>
    <dbReference type="NCBI Taxonomy" id="403673"/>
    <lineage>
        <taxon>Eukaryota</taxon>
        <taxon>Fungi</taxon>
        <taxon>Fungi incertae sedis</taxon>
        <taxon>Chytridiomycota</taxon>
        <taxon>Chytridiomycota incertae sedis</taxon>
        <taxon>Chytridiomycetes</taxon>
        <taxon>Rhizophydiales</taxon>
        <taxon>Rhizophydiales incertae sedis</taxon>
        <taxon>Batrachochytrium</taxon>
    </lineage>
</organism>
<dbReference type="InterPro" id="IPR027417">
    <property type="entry name" value="P-loop_NTPase"/>
</dbReference>
<evidence type="ECO:0000259" key="3">
    <source>
        <dbReference type="Pfam" id="PF01693"/>
    </source>
</evidence>
<keyword evidence="1" id="KW-0234">DNA repair</keyword>
<comment type="cofactor">
    <cofactor evidence="1">
        <name>Mg(2+)</name>
        <dbReference type="ChEBI" id="CHEBI:18420"/>
    </cofactor>
</comment>
<keyword evidence="1" id="KW-0233">DNA recombination</keyword>
<keyword evidence="1" id="KW-0547">Nucleotide-binding</keyword>
<dbReference type="SUPFAM" id="SSF52540">
    <property type="entry name" value="P-loop containing nucleoside triphosphate hydrolases"/>
    <property type="match status" value="2"/>
</dbReference>
<dbReference type="SUPFAM" id="SSF55658">
    <property type="entry name" value="L9 N-domain-like"/>
    <property type="match status" value="1"/>
</dbReference>
<keyword evidence="1" id="KW-0347">Helicase</keyword>
<feature type="domain" description="DNA helicase Pif1-like DEAD-box helicase" evidence="4">
    <location>
        <begin position="436"/>
        <end position="583"/>
    </location>
</feature>